<evidence type="ECO:0000313" key="2">
    <source>
        <dbReference type="Proteomes" id="UP001295794"/>
    </source>
</evidence>
<protein>
    <submittedName>
        <fullName evidence="1">Uncharacterized protein</fullName>
    </submittedName>
</protein>
<proteinExistence type="predicted"/>
<dbReference type="EMBL" id="CAVNYO010000423">
    <property type="protein sequence ID" value="CAK5278549.1"/>
    <property type="molecule type" value="Genomic_DNA"/>
</dbReference>
<sequence length="215" mass="24623">DIRTHRLAAIVQSVVLNSFKRDLSEWEKLLGIFDDEDWFRSVLGIDNNDRTRRPSAQQVYECACVGVVTTFLEQCTARSPNQTERELDFDTLNKVYAFTGVIPPELQRRFANAVSAFIRKYPENCFADGSQLSSVLFWAVVKGWMHDADALRVVDTAVSKVQTDNQQRSHRDRAQALRGCIQNGLRPENIPAESVLLVNDWVWEEHDRGCHFPLI</sequence>
<dbReference type="Proteomes" id="UP001295794">
    <property type="component" value="Unassembled WGS sequence"/>
</dbReference>
<reference evidence="1" key="1">
    <citation type="submission" date="2023-11" db="EMBL/GenBank/DDBJ databases">
        <authorList>
            <person name="De Vega J J."/>
            <person name="De Vega J J."/>
        </authorList>
    </citation>
    <scope>NUCLEOTIDE SEQUENCE</scope>
</reference>
<gene>
    <name evidence="1" type="ORF">MYCIT1_LOCUS27961</name>
</gene>
<organism evidence="1 2">
    <name type="scientific">Mycena citricolor</name>
    <dbReference type="NCBI Taxonomy" id="2018698"/>
    <lineage>
        <taxon>Eukaryota</taxon>
        <taxon>Fungi</taxon>
        <taxon>Dikarya</taxon>
        <taxon>Basidiomycota</taxon>
        <taxon>Agaricomycotina</taxon>
        <taxon>Agaricomycetes</taxon>
        <taxon>Agaricomycetidae</taxon>
        <taxon>Agaricales</taxon>
        <taxon>Marasmiineae</taxon>
        <taxon>Mycenaceae</taxon>
        <taxon>Mycena</taxon>
    </lineage>
</organism>
<accession>A0AAD2HLB9</accession>
<dbReference type="AlphaFoldDB" id="A0AAD2HLB9"/>
<comment type="caution">
    <text evidence="1">The sequence shown here is derived from an EMBL/GenBank/DDBJ whole genome shotgun (WGS) entry which is preliminary data.</text>
</comment>
<keyword evidence="2" id="KW-1185">Reference proteome</keyword>
<name>A0AAD2HLB9_9AGAR</name>
<feature type="non-terminal residue" evidence="1">
    <location>
        <position position="1"/>
    </location>
</feature>
<evidence type="ECO:0000313" key="1">
    <source>
        <dbReference type="EMBL" id="CAK5278549.1"/>
    </source>
</evidence>